<proteinExistence type="inferred from homology"/>
<gene>
    <name evidence="3" type="primary">groES</name>
    <name evidence="3" type="synonym">groS</name>
    <name evidence="5" type="ORF">CEE37_14035</name>
</gene>
<organism evidence="5 6">
    <name type="scientific">candidate division LCP-89 bacterium B3_LCP</name>
    <dbReference type="NCBI Taxonomy" id="2012998"/>
    <lineage>
        <taxon>Bacteria</taxon>
        <taxon>Pseudomonadati</taxon>
        <taxon>Bacteria division LCP-89</taxon>
    </lineage>
</organism>
<accession>A0A532UQL3</accession>
<name>A0A532UQL3_UNCL8</name>
<evidence type="ECO:0000313" key="6">
    <source>
        <dbReference type="Proteomes" id="UP000319619"/>
    </source>
</evidence>
<keyword evidence="3" id="KW-0963">Cytoplasm</keyword>
<dbReference type="Pfam" id="PF00166">
    <property type="entry name" value="Cpn10"/>
    <property type="match status" value="1"/>
</dbReference>
<dbReference type="CDD" id="cd00320">
    <property type="entry name" value="cpn10"/>
    <property type="match status" value="1"/>
</dbReference>
<comment type="caution">
    <text evidence="5">The sequence shown here is derived from an EMBL/GenBank/DDBJ whole genome shotgun (WGS) entry which is preliminary data.</text>
</comment>
<dbReference type="SMART" id="SM00883">
    <property type="entry name" value="Cpn10"/>
    <property type="match status" value="1"/>
</dbReference>
<dbReference type="InterPro" id="IPR011032">
    <property type="entry name" value="GroES-like_sf"/>
</dbReference>
<evidence type="ECO:0000256" key="1">
    <source>
        <dbReference type="ARBA" id="ARBA00006975"/>
    </source>
</evidence>
<dbReference type="GO" id="GO:0051082">
    <property type="term" value="F:unfolded protein binding"/>
    <property type="evidence" value="ECO:0007669"/>
    <property type="project" value="TreeGrafter"/>
</dbReference>
<comment type="subunit">
    <text evidence="3">Heptamer of 7 subunits arranged in a ring. Interacts with the chaperonin GroEL.</text>
</comment>
<reference evidence="5 6" key="1">
    <citation type="submission" date="2017-06" db="EMBL/GenBank/DDBJ databases">
        <title>Novel microbial phyla capable of carbon fixation and sulfur reduction in deep-sea sediments.</title>
        <authorList>
            <person name="Huang J."/>
            <person name="Baker B."/>
            <person name="Wang Y."/>
        </authorList>
    </citation>
    <scope>NUCLEOTIDE SEQUENCE [LARGE SCALE GENOMIC DNA]</scope>
    <source>
        <strain evidence="5">B3_LCP</strain>
    </source>
</reference>
<dbReference type="HAMAP" id="MF_00580">
    <property type="entry name" value="CH10"/>
    <property type="match status" value="1"/>
</dbReference>
<sequence>MSIGIKPVDERVLIQPLESEEQKVGSIIIPDTAKERPQIGTVIAIGDDLTKKDGGKVLSEILKVGDKVVYAKYGGTEIKHENQEYLIVSRSDILAVVKG</sequence>
<comment type="subcellular location">
    <subcellularLocation>
        <location evidence="3">Cytoplasm</location>
    </subcellularLocation>
</comment>
<comment type="similarity">
    <text evidence="1 3 4">Belongs to the GroES chaperonin family.</text>
</comment>
<dbReference type="NCBIfam" id="NF001531">
    <property type="entry name" value="PRK00364.2-2"/>
    <property type="match status" value="1"/>
</dbReference>
<dbReference type="GO" id="GO:0005737">
    <property type="term" value="C:cytoplasm"/>
    <property type="evidence" value="ECO:0007669"/>
    <property type="project" value="UniProtKB-SubCell"/>
</dbReference>
<dbReference type="PRINTS" id="PR00297">
    <property type="entry name" value="CHAPERONIN10"/>
</dbReference>
<dbReference type="Gene3D" id="2.30.33.40">
    <property type="entry name" value="GroES chaperonin"/>
    <property type="match status" value="1"/>
</dbReference>
<dbReference type="Proteomes" id="UP000319619">
    <property type="component" value="Unassembled WGS sequence"/>
</dbReference>
<evidence type="ECO:0000256" key="4">
    <source>
        <dbReference type="RuleBase" id="RU000535"/>
    </source>
</evidence>
<evidence type="ECO:0000256" key="2">
    <source>
        <dbReference type="ARBA" id="ARBA00023186"/>
    </source>
</evidence>
<dbReference type="GO" id="GO:0044183">
    <property type="term" value="F:protein folding chaperone"/>
    <property type="evidence" value="ECO:0007669"/>
    <property type="project" value="InterPro"/>
</dbReference>
<dbReference type="GO" id="GO:0046872">
    <property type="term" value="F:metal ion binding"/>
    <property type="evidence" value="ECO:0007669"/>
    <property type="project" value="TreeGrafter"/>
</dbReference>
<protein>
    <recommendedName>
        <fullName evidence="3">Co-chaperonin GroES</fullName>
    </recommendedName>
    <alternativeName>
        <fullName evidence="3">10 kDa chaperonin</fullName>
    </alternativeName>
    <alternativeName>
        <fullName evidence="3">Chaperonin-10</fullName>
        <shortName evidence="3">Cpn10</shortName>
    </alternativeName>
</protein>
<dbReference type="InterPro" id="IPR037124">
    <property type="entry name" value="Chaperonin_GroES_sf"/>
</dbReference>
<dbReference type="InterPro" id="IPR020818">
    <property type="entry name" value="Chaperonin_GroES"/>
</dbReference>
<dbReference type="PANTHER" id="PTHR10772:SF58">
    <property type="entry name" value="CO-CHAPERONIN GROES"/>
    <property type="match status" value="1"/>
</dbReference>
<dbReference type="FunFam" id="2.30.33.40:FF:000001">
    <property type="entry name" value="10 kDa chaperonin"/>
    <property type="match status" value="1"/>
</dbReference>
<dbReference type="GO" id="GO:0005524">
    <property type="term" value="F:ATP binding"/>
    <property type="evidence" value="ECO:0007669"/>
    <property type="project" value="InterPro"/>
</dbReference>
<keyword evidence="2 3" id="KW-0143">Chaperone</keyword>
<dbReference type="GO" id="GO:0051087">
    <property type="term" value="F:protein-folding chaperone binding"/>
    <property type="evidence" value="ECO:0007669"/>
    <property type="project" value="TreeGrafter"/>
</dbReference>
<comment type="function">
    <text evidence="3 4">Together with the chaperonin GroEL, plays an essential role in assisting protein folding. The GroEL-GroES system forms a nano-cage that allows encapsulation of the non-native substrate proteins and provides a physical environment optimized to promote and accelerate protein folding. GroES binds to the apical surface of the GroEL ring, thereby capping the opening of the GroEL channel.</text>
</comment>
<evidence type="ECO:0000313" key="5">
    <source>
        <dbReference type="EMBL" id="TKJ37228.1"/>
    </source>
</evidence>
<dbReference type="AlphaFoldDB" id="A0A532UQL3"/>
<dbReference type="EMBL" id="NJBN01000013">
    <property type="protein sequence ID" value="TKJ37228.1"/>
    <property type="molecule type" value="Genomic_DNA"/>
</dbReference>
<dbReference type="SUPFAM" id="SSF50129">
    <property type="entry name" value="GroES-like"/>
    <property type="match status" value="1"/>
</dbReference>
<evidence type="ECO:0000256" key="3">
    <source>
        <dbReference type="HAMAP-Rule" id="MF_00580"/>
    </source>
</evidence>
<dbReference type="PANTHER" id="PTHR10772">
    <property type="entry name" value="10 KDA HEAT SHOCK PROTEIN"/>
    <property type="match status" value="1"/>
</dbReference>